<name>A0A931CAF0_9ACTN</name>
<dbReference type="EMBL" id="JADQTO010000005">
    <property type="protein sequence ID" value="MBG0562503.1"/>
    <property type="molecule type" value="Genomic_DNA"/>
</dbReference>
<sequence>MTLHFCTDPAPADWIADSELPWEDLVTLGPGGFDAYARLRLLPDPVRPGMSENDAEAEDWRSEQLPRLFELLAAETTTPGDCYFCVWDGFGQSDVVSDEWRPDPWYDRKVQLPARAYWLFRGPLAEVGTWDSAAGWPGEVRLDDAEPAFVWPADRAWCFAFDVDPHWAGIGGDPGLIARLAADPRLDVVPTDRSADRPFYS</sequence>
<reference evidence="1" key="1">
    <citation type="submission" date="2020-11" db="EMBL/GenBank/DDBJ databases">
        <title>Isolation and identification of active actinomycetes.</title>
        <authorList>
            <person name="Sun X."/>
        </authorList>
    </citation>
    <scope>NUCLEOTIDE SEQUENCE</scope>
    <source>
        <strain evidence="1">NEAU-A11</strain>
    </source>
</reference>
<organism evidence="1 2">
    <name type="scientific">Actinoplanes aureus</name>
    <dbReference type="NCBI Taxonomy" id="2792083"/>
    <lineage>
        <taxon>Bacteria</taxon>
        <taxon>Bacillati</taxon>
        <taxon>Actinomycetota</taxon>
        <taxon>Actinomycetes</taxon>
        <taxon>Micromonosporales</taxon>
        <taxon>Micromonosporaceae</taxon>
        <taxon>Actinoplanes</taxon>
    </lineage>
</organism>
<keyword evidence="2" id="KW-1185">Reference proteome</keyword>
<protein>
    <submittedName>
        <fullName evidence="1">Uncharacterized protein</fullName>
    </submittedName>
</protein>
<dbReference type="AlphaFoldDB" id="A0A931CAF0"/>
<evidence type="ECO:0000313" key="2">
    <source>
        <dbReference type="Proteomes" id="UP000598146"/>
    </source>
</evidence>
<dbReference type="Proteomes" id="UP000598146">
    <property type="component" value="Unassembled WGS sequence"/>
</dbReference>
<comment type="caution">
    <text evidence="1">The sequence shown here is derived from an EMBL/GenBank/DDBJ whole genome shotgun (WGS) entry which is preliminary data.</text>
</comment>
<accession>A0A931CAF0</accession>
<gene>
    <name evidence="1" type="ORF">I4J89_13645</name>
</gene>
<evidence type="ECO:0000313" key="1">
    <source>
        <dbReference type="EMBL" id="MBG0562503.1"/>
    </source>
</evidence>
<proteinExistence type="predicted"/>
<dbReference type="RefSeq" id="WP_196414273.1">
    <property type="nucleotide sequence ID" value="NZ_JADQTO010000005.1"/>
</dbReference>